<keyword evidence="1" id="KW-0472">Membrane</keyword>
<evidence type="ECO:0000313" key="2">
    <source>
        <dbReference type="EMBL" id="AUJ28861.1"/>
    </source>
</evidence>
<reference evidence="2 3" key="1">
    <citation type="submission" date="2016-11" db="EMBL/GenBank/DDBJ databases">
        <title>Interaction between Lactobacillus species and yeast in water kefir.</title>
        <authorList>
            <person name="Behr J."/>
            <person name="Xu D."/>
            <person name="Vogel R.F."/>
        </authorList>
    </citation>
    <scope>NUCLEOTIDE SEQUENCE [LARGE SCALE GENOMIC DNA]</scope>
    <source>
        <strain evidence="2 3">TMW 1.1822</strain>
    </source>
</reference>
<feature type="transmembrane region" description="Helical" evidence="1">
    <location>
        <begin position="135"/>
        <end position="155"/>
    </location>
</feature>
<protein>
    <submittedName>
        <fullName evidence="2">Uncharacterized protein</fullName>
    </submittedName>
</protein>
<gene>
    <name evidence="2" type="ORF">BSQ49_00715</name>
</gene>
<feature type="transmembrane region" description="Helical" evidence="1">
    <location>
        <begin position="29"/>
        <end position="50"/>
    </location>
</feature>
<dbReference type="Proteomes" id="UP000314960">
    <property type="component" value="Chromosome"/>
</dbReference>
<keyword evidence="1" id="KW-1133">Transmembrane helix</keyword>
<organism evidence="2 3">
    <name type="scientific">Liquorilactobacillus hordei</name>
    <dbReference type="NCBI Taxonomy" id="468911"/>
    <lineage>
        <taxon>Bacteria</taxon>
        <taxon>Bacillati</taxon>
        <taxon>Bacillota</taxon>
        <taxon>Bacilli</taxon>
        <taxon>Lactobacillales</taxon>
        <taxon>Lactobacillaceae</taxon>
        <taxon>Liquorilactobacillus</taxon>
    </lineage>
</organism>
<proteinExistence type="predicted"/>
<dbReference type="EMBL" id="CP018176">
    <property type="protein sequence ID" value="AUJ28861.1"/>
    <property type="molecule type" value="Genomic_DNA"/>
</dbReference>
<dbReference type="RefSeq" id="WP_141052580.1">
    <property type="nucleotide sequence ID" value="NZ_CP018176.1"/>
</dbReference>
<name>A0A3S6QLS6_9LACO</name>
<sequence length="226" mass="25566">MVEKKASIITILVKKYNLKRHIEYKADRVVLYNAFSTINNSIFAIIKLIIGVVFLSLWFLIFGGYYLALLAVRIYFLRCYMQVRTSDLDLNQRQKVETHYLYEGGLLFSGLGVILISLSGYMYFYGHNQHYNKVVVLLIALIGFTKIISSIIGWFKAHRFRSPIILFLKAVSIADGLVAIVITQYALLSYQHASSATSSTGLFGIGIGFVLVIIGILITIRSRHII</sequence>
<dbReference type="AlphaFoldDB" id="A0A3S6QLS6"/>
<feature type="transmembrane region" description="Helical" evidence="1">
    <location>
        <begin position="200"/>
        <end position="220"/>
    </location>
</feature>
<accession>A0A3S6QLS6</accession>
<feature type="transmembrane region" description="Helical" evidence="1">
    <location>
        <begin position="56"/>
        <end position="76"/>
    </location>
</feature>
<dbReference type="KEGG" id="lhw:BSQ49_00715"/>
<keyword evidence="1" id="KW-0812">Transmembrane</keyword>
<feature type="transmembrane region" description="Helical" evidence="1">
    <location>
        <begin position="167"/>
        <end position="188"/>
    </location>
</feature>
<evidence type="ECO:0000256" key="1">
    <source>
        <dbReference type="SAM" id="Phobius"/>
    </source>
</evidence>
<feature type="transmembrane region" description="Helical" evidence="1">
    <location>
        <begin position="100"/>
        <end position="123"/>
    </location>
</feature>
<evidence type="ECO:0000313" key="3">
    <source>
        <dbReference type="Proteomes" id="UP000314960"/>
    </source>
</evidence>